<evidence type="ECO:0000313" key="2">
    <source>
        <dbReference type="Proteomes" id="UP000606730"/>
    </source>
</evidence>
<gene>
    <name evidence="1" type="ORF">GCM10011517_26500</name>
</gene>
<reference evidence="1" key="2">
    <citation type="submission" date="2020-09" db="EMBL/GenBank/DDBJ databases">
        <authorList>
            <person name="Sun Q."/>
            <person name="Zhou Y."/>
        </authorList>
    </citation>
    <scope>NUCLEOTIDE SEQUENCE</scope>
    <source>
        <strain evidence="1">CGMCC 1.16012</strain>
    </source>
</reference>
<dbReference type="SUPFAM" id="SSF52540">
    <property type="entry name" value="P-loop containing nucleoside triphosphate hydrolases"/>
    <property type="match status" value="1"/>
</dbReference>
<accession>A0A917AJA5</accession>
<dbReference type="Proteomes" id="UP000606730">
    <property type="component" value="Unassembled WGS sequence"/>
</dbReference>
<reference evidence="1" key="1">
    <citation type="journal article" date="2014" name="Int. J. Syst. Evol. Microbiol.">
        <title>Complete genome sequence of Corynebacterium casei LMG S-19264T (=DSM 44701T), isolated from a smear-ripened cheese.</title>
        <authorList>
            <consortium name="US DOE Joint Genome Institute (JGI-PGF)"/>
            <person name="Walter F."/>
            <person name="Albersmeier A."/>
            <person name="Kalinowski J."/>
            <person name="Ruckert C."/>
        </authorList>
    </citation>
    <scope>NUCLEOTIDE SEQUENCE</scope>
    <source>
        <strain evidence="1">CGMCC 1.16012</strain>
    </source>
</reference>
<evidence type="ECO:0000313" key="1">
    <source>
        <dbReference type="EMBL" id="GGE57412.1"/>
    </source>
</evidence>
<protein>
    <recommendedName>
        <fullName evidence="3">DNA helicase</fullName>
    </recommendedName>
</protein>
<dbReference type="GO" id="GO:0043138">
    <property type="term" value="F:3'-5' DNA helicase activity"/>
    <property type="evidence" value="ECO:0007669"/>
    <property type="project" value="TreeGrafter"/>
</dbReference>
<organism evidence="1 2">
    <name type="scientific">Actibacterium pelagium</name>
    <dbReference type="NCBI Taxonomy" id="2029103"/>
    <lineage>
        <taxon>Bacteria</taxon>
        <taxon>Pseudomonadati</taxon>
        <taxon>Pseudomonadota</taxon>
        <taxon>Alphaproteobacteria</taxon>
        <taxon>Rhodobacterales</taxon>
        <taxon>Roseobacteraceae</taxon>
        <taxon>Actibacterium</taxon>
    </lineage>
</organism>
<dbReference type="GO" id="GO:0003677">
    <property type="term" value="F:DNA binding"/>
    <property type="evidence" value="ECO:0007669"/>
    <property type="project" value="InterPro"/>
</dbReference>
<dbReference type="EMBL" id="BMKN01000002">
    <property type="protein sequence ID" value="GGE57412.1"/>
    <property type="molecule type" value="Genomic_DNA"/>
</dbReference>
<dbReference type="GO" id="GO:0005829">
    <property type="term" value="C:cytosol"/>
    <property type="evidence" value="ECO:0007669"/>
    <property type="project" value="TreeGrafter"/>
</dbReference>
<dbReference type="GO" id="GO:0000725">
    <property type="term" value="P:recombinational repair"/>
    <property type="evidence" value="ECO:0007669"/>
    <property type="project" value="TreeGrafter"/>
</dbReference>
<sequence>MRFPNFSDLDEEQLRVYGKAPTDGAILVVGPPGTGKTVMAFHRAQRLKKLGQRPSVIMFNKVLRKYSESRDGVAPDVPVMTMHKWVSNWWLKAKLGRAPSEVDDKWSYDWHAMLSKTLDLDDDDPRLEKLNWGHLIIDEGQDFPENMYFALGRLLERLRSCGHEPRITVFADDNQRLAAEKNSSVKNIARHLGIASEKDRVLFLSKNYRNTKEVAGFARYFQVGKTSGTTKMPDRSGELPEVGLFSTEAEMLDFVSRRIGLAPSKQVGVIVHGSIGDVKSTYNKLKHRIKAPYEIQRYFSAGRLALDEELNFESTNTITVLHERSAKGLEFDIVFYVGLERANLDDSGLLNERMSAYVMSSRARDELIVPVCGIGVGKRIPDGLTVLPRDGLSICRYDGFGEIADCVNNILTTVNWREPPRESPFWDRGS</sequence>
<evidence type="ECO:0008006" key="3">
    <source>
        <dbReference type="Google" id="ProtNLM"/>
    </source>
</evidence>
<dbReference type="InterPro" id="IPR027417">
    <property type="entry name" value="P-loop_NTPase"/>
</dbReference>
<keyword evidence="2" id="KW-1185">Reference proteome</keyword>
<dbReference type="OrthoDB" id="7211215at2"/>
<dbReference type="GO" id="GO:0005524">
    <property type="term" value="F:ATP binding"/>
    <property type="evidence" value="ECO:0007669"/>
    <property type="project" value="InterPro"/>
</dbReference>
<comment type="caution">
    <text evidence="1">The sequence shown here is derived from an EMBL/GenBank/DDBJ whole genome shotgun (WGS) entry which is preliminary data.</text>
</comment>
<name>A0A917AJA5_9RHOB</name>
<dbReference type="PANTHER" id="PTHR11070:SF17">
    <property type="entry name" value="DNA HELICASE IV"/>
    <property type="match status" value="1"/>
</dbReference>
<dbReference type="Gene3D" id="3.40.50.300">
    <property type="entry name" value="P-loop containing nucleotide triphosphate hydrolases"/>
    <property type="match status" value="2"/>
</dbReference>
<dbReference type="PANTHER" id="PTHR11070">
    <property type="entry name" value="UVRD / RECB / PCRA DNA HELICASE FAMILY MEMBER"/>
    <property type="match status" value="1"/>
</dbReference>
<dbReference type="AlphaFoldDB" id="A0A917AJA5"/>
<dbReference type="InterPro" id="IPR000212">
    <property type="entry name" value="DNA_helicase_UvrD/REP"/>
</dbReference>
<dbReference type="RefSeq" id="WP_095594530.1">
    <property type="nucleotide sequence ID" value="NZ_BMKN01000002.1"/>
</dbReference>
<proteinExistence type="predicted"/>
<dbReference type="Pfam" id="PF13245">
    <property type="entry name" value="AAA_19"/>
    <property type="match status" value="1"/>
</dbReference>